<dbReference type="EC" id="5.3.1.1" evidence="2"/>
<dbReference type="InterPro" id="IPR035990">
    <property type="entry name" value="TIM_sf"/>
</dbReference>
<dbReference type="InterPro" id="IPR013785">
    <property type="entry name" value="Aldolase_TIM"/>
</dbReference>
<dbReference type="AlphaFoldDB" id="A0A6J6HKV5"/>
<keyword evidence="6" id="KW-0413">Isomerase</keyword>
<dbReference type="GO" id="GO:0006094">
    <property type="term" value="P:gluconeogenesis"/>
    <property type="evidence" value="ECO:0007669"/>
    <property type="project" value="UniProtKB-KW"/>
</dbReference>
<dbReference type="PROSITE" id="PS51440">
    <property type="entry name" value="TIM_2"/>
    <property type="match status" value="1"/>
</dbReference>
<dbReference type="GO" id="GO:0004807">
    <property type="term" value="F:triose-phosphate isomerase activity"/>
    <property type="evidence" value="ECO:0007669"/>
    <property type="project" value="UniProtKB-EC"/>
</dbReference>
<keyword evidence="4" id="KW-0963">Cytoplasm</keyword>
<evidence type="ECO:0000256" key="6">
    <source>
        <dbReference type="ARBA" id="ARBA00023235"/>
    </source>
</evidence>
<evidence type="ECO:0000256" key="3">
    <source>
        <dbReference type="ARBA" id="ARBA00022432"/>
    </source>
</evidence>
<dbReference type="PANTHER" id="PTHR21139">
    <property type="entry name" value="TRIOSEPHOSPHATE ISOMERASE"/>
    <property type="match status" value="1"/>
</dbReference>
<dbReference type="InterPro" id="IPR020861">
    <property type="entry name" value="Triosephosphate_isomerase_AS"/>
</dbReference>
<dbReference type="GO" id="GO:0006096">
    <property type="term" value="P:glycolytic process"/>
    <property type="evidence" value="ECO:0007669"/>
    <property type="project" value="UniProtKB-KW"/>
</dbReference>
<evidence type="ECO:0000256" key="4">
    <source>
        <dbReference type="ARBA" id="ARBA00022490"/>
    </source>
</evidence>
<sequence length="262" mass="28819">MSNNKRQPIISGNWKMNLNHYEAIQFIQKLAYLVGKDDFDAVDVSIHPPFTDIRSVQTLLEGDHMRFILGAQHCHEEEKGAFTGEVSPSFLSKLNVRYVIVGHSERREVFGETDDIVHKKVRAILASKMIPIVCCGETLEEREAGSTSEKVLGQVRAALAKLTPEQVSSLVIAYEPIWAIGTGKTATSEDAQEVCGAIRREIGVLFGAETAQQVRIQYGGSVKAANIAELMAQPDIDGALVGGASLDPDEFARIVQYRLHQD</sequence>
<dbReference type="GO" id="GO:0046166">
    <property type="term" value="P:glyceraldehyde-3-phosphate biosynthetic process"/>
    <property type="evidence" value="ECO:0007669"/>
    <property type="project" value="TreeGrafter"/>
</dbReference>
<dbReference type="CDD" id="cd00311">
    <property type="entry name" value="TIM"/>
    <property type="match status" value="1"/>
</dbReference>
<protein>
    <recommendedName>
        <fullName evidence="2">triose-phosphate isomerase</fullName>
        <ecNumber evidence="2">5.3.1.1</ecNumber>
    </recommendedName>
</protein>
<keyword evidence="5" id="KW-0324">Glycolysis</keyword>
<dbReference type="GO" id="GO:0005829">
    <property type="term" value="C:cytosol"/>
    <property type="evidence" value="ECO:0007669"/>
    <property type="project" value="TreeGrafter"/>
</dbReference>
<comment type="pathway">
    <text evidence="1">Carbohydrate degradation; glycolysis; D-glyceraldehyde 3-phosphate from glycerone phosphate: step 1/1.</text>
</comment>
<dbReference type="Gene3D" id="3.20.20.70">
    <property type="entry name" value="Aldolase class I"/>
    <property type="match status" value="1"/>
</dbReference>
<dbReference type="SUPFAM" id="SSF51351">
    <property type="entry name" value="Triosephosphate isomerase (TIM)"/>
    <property type="match status" value="1"/>
</dbReference>
<reference evidence="7" key="1">
    <citation type="submission" date="2020-05" db="EMBL/GenBank/DDBJ databases">
        <authorList>
            <person name="Chiriac C."/>
            <person name="Salcher M."/>
            <person name="Ghai R."/>
            <person name="Kavagutti S V."/>
        </authorList>
    </citation>
    <scope>NUCLEOTIDE SEQUENCE</scope>
</reference>
<dbReference type="InterPro" id="IPR000652">
    <property type="entry name" value="Triosephosphate_isomerase"/>
</dbReference>
<organism evidence="7">
    <name type="scientific">freshwater metagenome</name>
    <dbReference type="NCBI Taxonomy" id="449393"/>
    <lineage>
        <taxon>unclassified sequences</taxon>
        <taxon>metagenomes</taxon>
        <taxon>ecological metagenomes</taxon>
    </lineage>
</organism>
<accession>A0A6J6HKV5</accession>
<name>A0A6J6HKV5_9ZZZZ</name>
<dbReference type="FunFam" id="3.20.20.70:FF:000016">
    <property type="entry name" value="Triosephosphate isomerase"/>
    <property type="match status" value="1"/>
</dbReference>
<proteinExistence type="inferred from homology"/>
<dbReference type="GO" id="GO:0019563">
    <property type="term" value="P:glycerol catabolic process"/>
    <property type="evidence" value="ECO:0007669"/>
    <property type="project" value="TreeGrafter"/>
</dbReference>
<evidence type="ECO:0000313" key="7">
    <source>
        <dbReference type="EMBL" id="CAB4613586.1"/>
    </source>
</evidence>
<dbReference type="PROSITE" id="PS00171">
    <property type="entry name" value="TIM_1"/>
    <property type="match status" value="1"/>
</dbReference>
<dbReference type="NCBIfam" id="TIGR00419">
    <property type="entry name" value="tim"/>
    <property type="match status" value="1"/>
</dbReference>
<dbReference type="HAMAP" id="MF_00147_B">
    <property type="entry name" value="TIM_B"/>
    <property type="match status" value="1"/>
</dbReference>
<dbReference type="Pfam" id="PF00121">
    <property type="entry name" value="TIM"/>
    <property type="match status" value="1"/>
</dbReference>
<evidence type="ECO:0000256" key="1">
    <source>
        <dbReference type="ARBA" id="ARBA00004680"/>
    </source>
</evidence>
<gene>
    <name evidence="7" type="ORF">UFOPK1874_00584</name>
</gene>
<evidence type="ECO:0000256" key="5">
    <source>
        <dbReference type="ARBA" id="ARBA00023152"/>
    </source>
</evidence>
<evidence type="ECO:0000256" key="2">
    <source>
        <dbReference type="ARBA" id="ARBA00011940"/>
    </source>
</evidence>
<dbReference type="PANTHER" id="PTHR21139:SF42">
    <property type="entry name" value="TRIOSEPHOSPHATE ISOMERASE"/>
    <property type="match status" value="1"/>
</dbReference>
<dbReference type="InterPro" id="IPR022896">
    <property type="entry name" value="TrioseP_Isoase_bac/euk"/>
</dbReference>
<dbReference type="EMBL" id="CAEZUX010000049">
    <property type="protein sequence ID" value="CAB4613586.1"/>
    <property type="molecule type" value="Genomic_DNA"/>
</dbReference>
<keyword evidence="3" id="KW-0312">Gluconeogenesis</keyword>